<keyword evidence="3 6" id="KW-0690">Ribosome biogenesis</keyword>
<dbReference type="GO" id="GO:0005730">
    <property type="term" value="C:nucleolus"/>
    <property type="evidence" value="ECO:0007669"/>
    <property type="project" value="UniProtKB-SubCell"/>
</dbReference>
<dbReference type="STRING" id="7868.ENSCMIP00000000110"/>
<dbReference type="PANTHER" id="PTHR21738">
    <property type="entry name" value="RIBOSOMAL RNA PROCESSING PROTEIN 36 HOMOLOG"/>
    <property type="match status" value="1"/>
</dbReference>
<feature type="compositionally biased region" description="Basic residues" evidence="7">
    <location>
        <begin position="332"/>
        <end position="352"/>
    </location>
</feature>
<feature type="compositionally biased region" description="Basic and acidic residues" evidence="7">
    <location>
        <begin position="53"/>
        <end position="68"/>
    </location>
</feature>
<protein>
    <recommendedName>
        <fullName evidence="6">rRNA biogenesis protein RRP36</fullName>
    </recommendedName>
</protein>
<evidence type="ECO:0000256" key="1">
    <source>
        <dbReference type="ARBA" id="ARBA00004604"/>
    </source>
</evidence>
<dbReference type="OMA" id="HMKSKQR"/>
<reference evidence="9" key="1">
    <citation type="journal article" date="2006" name="Science">
        <title>Ancient noncoding elements conserved in the human genome.</title>
        <authorList>
            <person name="Venkatesh B."/>
            <person name="Kirkness E.F."/>
            <person name="Loh Y.H."/>
            <person name="Halpern A.L."/>
            <person name="Lee A.P."/>
            <person name="Johnson J."/>
            <person name="Dandona N."/>
            <person name="Viswanathan L.D."/>
            <person name="Tay A."/>
            <person name="Venter J.C."/>
            <person name="Strausberg R.L."/>
            <person name="Brenner S."/>
        </authorList>
    </citation>
    <scope>NUCLEOTIDE SEQUENCE [LARGE SCALE GENOMIC DNA]</scope>
</reference>
<dbReference type="GO" id="GO:0000462">
    <property type="term" value="P:maturation of SSU-rRNA from tricistronic rRNA transcript (SSU-rRNA, 5.8S rRNA, LSU-rRNA)"/>
    <property type="evidence" value="ECO:0007669"/>
    <property type="project" value="TreeGrafter"/>
</dbReference>
<dbReference type="InterPro" id="IPR009292">
    <property type="entry name" value="RRP36"/>
</dbReference>
<reference evidence="9" key="2">
    <citation type="journal article" date="2007" name="PLoS Biol.">
        <title>Survey sequencing and comparative analysis of the elephant shark (Callorhinchus milii) genome.</title>
        <authorList>
            <person name="Venkatesh B."/>
            <person name="Kirkness E.F."/>
            <person name="Loh Y.H."/>
            <person name="Halpern A.L."/>
            <person name="Lee A.P."/>
            <person name="Johnson J."/>
            <person name="Dandona N."/>
            <person name="Viswanathan L.D."/>
            <person name="Tay A."/>
            <person name="Venter J.C."/>
            <person name="Strausberg R.L."/>
            <person name="Brenner S."/>
        </authorList>
    </citation>
    <scope>NUCLEOTIDE SEQUENCE [LARGE SCALE GENOMIC DNA]</scope>
</reference>
<feature type="compositionally biased region" description="Polar residues" evidence="7">
    <location>
        <begin position="143"/>
        <end position="172"/>
    </location>
</feature>
<comment type="subunit">
    <text evidence="6">Associates with 90S and pre-40S pre-ribosomal particles.</text>
</comment>
<feature type="compositionally biased region" description="Acidic residues" evidence="7">
    <location>
        <begin position="69"/>
        <end position="107"/>
    </location>
</feature>
<reference evidence="8" key="4">
    <citation type="submission" date="2025-08" db="UniProtKB">
        <authorList>
            <consortium name="Ensembl"/>
        </authorList>
    </citation>
    <scope>IDENTIFICATION</scope>
</reference>
<evidence type="ECO:0000256" key="5">
    <source>
        <dbReference type="ARBA" id="ARBA00023242"/>
    </source>
</evidence>
<comment type="function">
    <text evidence="6">Component of the 90S pre-ribosome involved in the maturation of rRNAs. Required for early cleavages of the pre-RNAs in the 40S ribosomal subunit maturation pathway.</text>
</comment>
<accession>A0A4W3GC20</accession>
<evidence type="ECO:0000256" key="2">
    <source>
        <dbReference type="ARBA" id="ARBA00009418"/>
    </source>
</evidence>
<keyword evidence="5 6" id="KW-0539">Nucleus</keyword>
<evidence type="ECO:0000313" key="9">
    <source>
        <dbReference type="Proteomes" id="UP000314986"/>
    </source>
</evidence>
<dbReference type="GeneTree" id="ENSGT00530000064271"/>
<feature type="region of interest" description="Disordered" evidence="7">
    <location>
        <begin position="142"/>
        <end position="195"/>
    </location>
</feature>
<evidence type="ECO:0000256" key="3">
    <source>
        <dbReference type="ARBA" id="ARBA00022517"/>
    </source>
</evidence>
<dbReference type="Pfam" id="PF06102">
    <property type="entry name" value="RRP36"/>
    <property type="match status" value="1"/>
</dbReference>
<comment type="similarity">
    <text evidence="2 6">Belongs to the RRP36 family.</text>
</comment>
<keyword evidence="9" id="KW-1185">Reference proteome</keyword>
<comment type="subcellular location">
    <subcellularLocation>
        <location evidence="1 6">Nucleus</location>
        <location evidence="1 6">Nucleolus</location>
    </subcellularLocation>
</comment>
<feature type="region of interest" description="Disordered" evidence="7">
    <location>
        <begin position="241"/>
        <end position="352"/>
    </location>
</feature>
<evidence type="ECO:0000256" key="4">
    <source>
        <dbReference type="ARBA" id="ARBA00022552"/>
    </source>
</evidence>
<dbReference type="Proteomes" id="UP000314986">
    <property type="component" value="Unassembled WGS sequence"/>
</dbReference>
<dbReference type="GO" id="GO:0030686">
    <property type="term" value="C:90S preribosome"/>
    <property type="evidence" value="ECO:0007669"/>
    <property type="project" value="TreeGrafter"/>
</dbReference>
<name>A0A4W3GC20_CALMI</name>
<reference evidence="9" key="3">
    <citation type="journal article" date="2014" name="Nature">
        <title>Elephant shark genome provides unique insights into gnathostome evolution.</title>
        <authorList>
            <consortium name="International Elephant Shark Genome Sequencing Consortium"/>
            <person name="Venkatesh B."/>
            <person name="Lee A.P."/>
            <person name="Ravi V."/>
            <person name="Maurya A.K."/>
            <person name="Lian M.M."/>
            <person name="Swann J.B."/>
            <person name="Ohta Y."/>
            <person name="Flajnik M.F."/>
            <person name="Sutoh Y."/>
            <person name="Kasahara M."/>
            <person name="Hoon S."/>
            <person name="Gangu V."/>
            <person name="Roy S.W."/>
            <person name="Irimia M."/>
            <person name="Korzh V."/>
            <person name="Kondrychyn I."/>
            <person name="Lim Z.W."/>
            <person name="Tay B.H."/>
            <person name="Tohari S."/>
            <person name="Kong K.W."/>
            <person name="Ho S."/>
            <person name="Lorente-Galdos B."/>
            <person name="Quilez J."/>
            <person name="Marques-Bonet T."/>
            <person name="Raney B.J."/>
            <person name="Ingham P.W."/>
            <person name="Tay A."/>
            <person name="Hillier L.W."/>
            <person name="Minx P."/>
            <person name="Boehm T."/>
            <person name="Wilson R.K."/>
            <person name="Brenner S."/>
            <person name="Warren W.C."/>
        </authorList>
    </citation>
    <scope>NUCLEOTIDE SEQUENCE [LARGE SCALE GENOMIC DNA]</scope>
</reference>
<proteinExistence type="inferred from homology"/>
<dbReference type="AlphaFoldDB" id="A0A4W3GC20"/>
<evidence type="ECO:0000256" key="6">
    <source>
        <dbReference type="RuleBase" id="RU368027"/>
    </source>
</evidence>
<reference evidence="8" key="5">
    <citation type="submission" date="2025-09" db="UniProtKB">
        <authorList>
            <consortium name="Ensembl"/>
        </authorList>
    </citation>
    <scope>IDENTIFICATION</scope>
</reference>
<feature type="compositionally biased region" description="Basic and acidic residues" evidence="7">
    <location>
        <begin position="308"/>
        <end position="326"/>
    </location>
</feature>
<keyword evidence="6" id="KW-0687">Ribonucleoprotein</keyword>
<evidence type="ECO:0000256" key="7">
    <source>
        <dbReference type="SAM" id="MobiDB-lite"/>
    </source>
</evidence>
<dbReference type="InParanoid" id="A0A4W3GC20"/>
<keyword evidence="4 6" id="KW-0698">rRNA processing</keyword>
<organism evidence="8 9">
    <name type="scientific">Callorhinchus milii</name>
    <name type="common">Ghost shark</name>
    <dbReference type="NCBI Taxonomy" id="7868"/>
    <lineage>
        <taxon>Eukaryota</taxon>
        <taxon>Metazoa</taxon>
        <taxon>Chordata</taxon>
        <taxon>Craniata</taxon>
        <taxon>Vertebrata</taxon>
        <taxon>Chondrichthyes</taxon>
        <taxon>Holocephali</taxon>
        <taxon>Chimaeriformes</taxon>
        <taxon>Callorhinchidae</taxon>
        <taxon>Callorhinchus</taxon>
    </lineage>
</organism>
<sequence length="352" mass="40668">MLVAMSGEPGTQFSDIWGLVSFSWSMPEDQKMRVRRTPPLPRGEPEEIPFPEPKAHCKASEWAERSEELNPEGEIETDSEEEDEEDETMGIESEDSDSSEDEEDLMEDSIKTELSTLSFTELQQLQNRVGMKAFNQMLYRAPSATQSTSAPGKAATQSTSAPGKAATQSTSGLGKAAPKRTNKNRPLEMSAKQRVPFLRKVVPVKKQRARDPRFDDLSGEYKPSIFEKTYAFLDDMKKEEKEMVKKQLNKVQDPNRKQELEQLLQRMNNQEDAQSSRRRERERHLQFKRQQRERVRQGSKPFHLTKSAQREMELAEKYRELKRSGKLESFLGKKRKRNAVKDRRRMPTKQPA</sequence>
<dbReference type="Ensembl" id="ENSCMIT00000000135.1">
    <property type="protein sequence ID" value="ENSCMIP00000000110.1"/>
    <property type="gene ID" value="ENSCMIG00000000097.1"/>
</dbReference>
<feature type="compositionally biased region" description="Basic and acidic residues" evidence="7">
    <location>
        <begin position="274"/>
        <end position="296"/>
    </location>
</feature>
<feature type="compositionally biased region" description="Pro residues" evidence="7">
    <location>
        <begin position="38"/>
        <end position="52"/>
    </location>
</feature>
<feature type="region of interest" description="Disordered" evidence="7">
    <location>
        <begin position="30"/>
        <end position="114"/>
    </location>
</feature>
<dbReference type="PANTHER" id="PTHR21738:SF0">
    <property type="entry name" value="RIBOSOMAL RNA PROCESSING PROTEIN 36 HOMOLOG"/>
    <property type="match status" value="1"/>
</dbReference>
<evidence type="ECO:0000313" key="8">
    <source>
        <dbReference type="Ensembl" id="ENSCMIP00000000110.1"/>
    </source>
</evidence>